<evidence type="ECO:0000313" key="2">
    <source>
        <dbReference type="EMBL" id="GBB91031.1"/>
    </source>
</evidence>
<evidence type="ECO:0000256" key="1">
    <source>
        <dbReference type="SAM" id="Coils"/>
    </source>
</evidence>
<dbReference type="Proteomes" id="UP000615446">
    <property type="component" value="Unassembled WGS sequence"/>
</dbReference>
<name>A0A2Z6R246_9GLOM</name>
<reference evidence="3" key="2">
    <citation type="submission" date="2019-10" db="EMBL/GenBank/DDBJ databases">
        <title>Conservation and host-specific expression of non-tandemly repeated heterogenous ribosome RNA gene in arbuscular mycorrhizal fungi.</title>
        <authorList>
            <person name="Maeda T."/>
            <person name="Kobayashi Y."/>
            <person name="Nakagawa T."/>
            <person name="Ezawa T."/>
            <person name="Yamaguchi K."/>
            <person name="Bino T."/>
            <person name="Nishimoto Y."/>
            <person name="Shigenobu S."/>
            <person name="Kawaguchi M."/>
        </authorList>
    </citation>
    <scope>NUCLEOTIDE SEQUENCE</scope>
    <source>
        <strain evidence="3">HR1</strain>
    </source>
</reference>
<feature type="coiled-coil region" evidence="1">
    <location>
        <begin position="31"/>
        <end position="58"/>
    </location>
</feature>
<gene>
    <name evidence="3" type="ORF">RCL2_001557400</name>
    <name evidence="2" type="ORF">RclHR1_18120002</name>
</gene>
<evidence type="ECO:0000313" key="4">
    <source>
        <dbReference type="Proteomes" id="UP000247702"/>
    </source>
</evidence>
<dbReference type="OrthoDB" id="2487787at2759"/>
<organism evidence="2 4">
    <name type="scientific">Rhizophagus clarus</name>
    <dbReference type="NCBI Taxonomy" id="94130"/>
    <lineage>
        <taxon>Eukaryota</taxon>
        <taxon>Fungi</taxon>
        <taxon>Fungi incertae sedis</taxon>
        <taxon>Mucoromycota</taxon>
        <taxon>Glomeromycotina</taxon>
        <taxon>Glomeromycetes</taxon>
        <taxon>Glomerales</taxon>
        <taxon>Glomeraceae</taxon>
        <taxon>Rhizophagus</taxon>
    </lineage>
</organism>
<accession>A0A2Z6R246</accession>
<dbReference type="Proteomes" id="UP000247702">
    <property type="component" value="Unassembled WGS sequence"/>
</dbReference>
<comment type="caution">
    <text evidence="2">The sequence shown here is derived from an EMBL/GenBank/DDBJ whole genome shotgun (WGS) entry which is preliminary data.</text>
</comment>
<keyword evidence="1" id="KW-0175">Coiled coil</keyword>
<keyword evidence="4" id="KW-1185">Reference proteome</keyword>
<dbReference type="AlphaFoldDB" id="A0A2Z6R246"/>
<reference evidence="2 4" key="1">
    <citation type="submission" date="2017-11" db="EMBL/GenBank/DDBJ databases">
        <title>The genome of Rhizophagus clarus HR1 reveals common genetic basis of auxotrophy among arbuscular mycorrhizal fungi.</title>
        <authorList>
            <person name="Kobayashi Y."/>
        </authorList>
    </citation>
    <scope>NUCLEOTIDE SEQUENCE [LARGE SCALE GENOMIC DNA]</scope>
    <source>
        <strain evidence="2 4">HR1</strain>
    </source>
</reference>
<sequence length="66" mass="7406">MRPFSLVLFCSTHSPLSSARNQPPSLSSQDASEILSLLKALQQDMADVRERITALELNDQHMTHIE</sequence>
<proteinExistence type="predicted"/>
<dbReference type="EMBL" id="BLAL01000180">
    <property type="protein sequence ID" value="GES88636.1"/>
    <property type="molecule type" value="Genomic_DNA"/>
</dbReference>
<protein>
    <submittedName>
        <fullName evidence="2">Uncharacterized protein</fullName>
    </submittedName>
</protein>
<dbReference type="EMBL" id="BEXD01000905">
    <property type="protein sequence ID" value="GBB91031.1"/>
    <property type="molecule type" value="Genomic_DNA"/>
</dbReference>
<evidence type="ECO:0000313" key="3">
    <source>
        <dbReference type="EMBL" id="GES88636.1"/>
    </source>
</evidence>